<dbReference type="InterPro" id="IPR008728">
    <property type="entry name" value="Elongator_complex_protein_4"/>
</dbReference>
<keyword evidence="7" id="KW-0819">tRNA processing</keyword>
<feature type="region of interest" description="Disordered" evidence="9">
    <location>
        <begin position="1"/>
        <end position="39"/>
    </location>
</feature>
<keyword evidence="11" id="KW-1185">Reference proteome</keyword>
<dbReference type="Pfam" id="PF05625">
    <property type="entry name" value="PAXNEB"/>
    <property type="match status" value="1"/>
</dbReference>
<dbReference type="AlphaFoldDB" id="A0A8K0T4E4"/>
<dbReference type="OrthoDB" id="289162at2759"/>
<evidence type="ECO:0000256" key="4">
    <source>
        <dbReference type="ARBA" id="ARBA00007573"/>
    </source>
</evidence>
<evidence type="ECO:0000256" key="8">
    <source>
        <dbReference type="ARBA" id="ARBA00023242"/>
    </source>
</evidence>
<dbReference type="GO" id="GO:0005737">
    <property type="term" value="C:cytoplasm"/>
    <property type="evidence" value="ECO:0007669"/>
    <property type="project" value="UniProtKB-SubCell"/>
</dbReference>
<evidence type="ECO:0000256" key="6">
    <source>
        <dbReference type="ARBA" id="ARBA00022490"/>
    </source>
</evidence>
<dbReference type="PANTHER" id="PTHR12896">
    <property type="entry name" value="PAX6 NEIGHBOR PROTEIN PAXNEB"/>
    <property type="match status" value="1"/>
</dbReference>
<name>A0A8K0T4E4_9HYPO</name>
<comment type="similarity">
    <text evidence="4">Belongs to the ELP4 family.</text>
</comment>
<evidence type="ECO:0000256" key="3">
    <source>
        <dbReference type="ARBA" id="ARBA00005043"/>
    </source>
</evidence>
<keyword evidence="6" id="KW-0963">Cytoplasm</keyword>
<evidence type="ECO:0000313" key="11">
    <source>
        <dbReference type="Proteomes" id="UP000813444"/>
    </source>
</evidence>
<comment type="pathway">
    <text evidence="3">tRNA modification; 5-methoxycarbonylmethyl-2-thiouridine-tRNA biosynthesis.</text>
</comment>
<comment type="caution">
    <text evidence="10">The sequence shown here is derived from an EMBL/GenBank/DDBJ whole genome shotgun (WGS) entry which is preliminary data.</text>
</comment>
<feature type="region of interest" description="Disordered" evidence="9">
    <location>
        <begin position="347"/>
        <end position="374"/>
    </location>
</feature>
<evidence type="ECO:0000256" key="5">
    <source>
        <dbReference type="ARBA" id="ARBA00020265"/>
    </source>
</evidence>
<protein>
    <recommendedName>
        <fullName evidence="5">Elongator complex protein 4</fullName>
    </recommendedName>
</protein>
<evidence type="ECO:0000313" key="10">
    <source>
        <dbReference type="EMBL" id="KAH7327842.1"/>
    </source>
</evidence>
<gene>
    <name evidence="10" type="ORF">B0I35DRAFT_345304</name>
</gene>
<dbReference type="Proteomes" id="UP000813444">
    <property type="component" value="Unassembled WGS sequence"/>
</dbReference>
<accession>A0A8K0T4E4</accession>
<sequence length="374" mass="40616">MSFRKRNVVIGAPSPSSSQALRQDKSPAPGTRPSPLDGRITTSTGTLSFDQLLAGHAGLPMGSSVLVEEAGTTDFGGILLRYYAAEGLVQGHDVHILGYDDSWRRELPGLVAAPEPKIQKSDQAADDRMKIAWRYESLGNKSPQPRGPSTSTSSSQFCHSFDLTKRLEHSAMKGQLHVCPSSDPLSARSAPSVFKRFLSDLSSKLARSPTSVHRIVIPNLLSPTVYASTACRPQEVLQFLHGLRGLLRQFSTRTTALITLPISLHPRSSGLVRWIELLSDGVLELVPLQHQNKIARDLPGEDKTQGLLRTHSLPGFQEKGGGLDGLWMRDDLSFRLSSSNGLVITPFTLPPVGEDENPDKGSKAGEGKNQSLEF</sequence>
<reference evidence="10" key="1">
    <citation type="journal article" date="2021" name="Nat. Commun.">
        <title>Genetic determinants of endophytism in the Arabidopsis root mycobiome.</title>
        <authorList>
            <person name="Mesny F."/>
            <person name="Miyauchi S."/>
            <person name="Thiergart T."/>
            <person name="Pickel B."/>
            <person name="Atanasova L."/>
            <person name="Karlsson M."/>
            <person name="Huettel B."/>
            <person name="Barry K.W."/>
            <person name="Haridas S."/>
            <person name="Chen C."/>
            <person name="Bauer D."/>
            <person name="Andreopoulos W."/>
            <person name="Pangilinan J."/>
            <person name="LaButti K."/>
            <person name="Riley R."/>
            <person name="Lipzen A."/>
            <person name="Clum A."/>
            <person name="Drula E."/>
            <person name="Henrissat B."/>
            <person name="Kohler A."/>
            <person name="Grigoriev I.V."/>
            <person name="Martin F.M."/>
            <person name="Hacquard S."/>
        </authorList>
    </citation>
    <scope>NUCLEOTIDE SEQUENCE</scope>
    <source>
        <strain evidence="10">MPI-CAGE-CH-0235</strain>
    </source>
</reference>
<evidence type="ECO:0000256" key="9">
    <source>
        <dbReference type="SAM" id="MobiDB-lite"/>
    </source>
</evidence>
<dbReference type="Gene3D" id="3.40.50.300">
    <property type="entry name" value="P-loop containing nucleotide triphosphate hydrolases"/>
    <property type="match status" value="1"/>
</dbReference>
<dbReference type="EMBL" id="JAGPNK010000001">
    <property type="protein sequence ID" value="KAH7327842.1"/>
    <property type="molecule type" value="Genomic_DNA"/>
</dbReference>
<evidence type="ECO:0000256" key="1">
    <source>
        <dbReference type="ARBA" id="ARBA00004123"/>
    </source>
</evidence>
<proteinExistence type="inferred from homology"/>
<dbReference type="PANTHER" id="PTHR12896:SF1">
    <property type="entry name" value="ELONGATOR COMPLEX PROTEIN 4"/>
    <property type="match status" value="1"/>
</dbReference>
<evidence type="ECO:0000256" key="7">
    <source>
        <dbReference type="ARBA" id="ARBA00022694"/>
    </source>
</evidence>
<evidence type="ECO:0000256" key="2">
    <source>
        <dbReference type="ARBA" id="ARBA00004496"/>
    </source>
</evidence>
<keyword evidence="8" id="KW-0539">Nucleus</keyword>
<dbReference type="GO" id="GO:0033588">
    <property type="term" value="C:elongator holoenzyme complex"/>
    <property type="evidence" value="ECO:0007669"/>
    <property type="project" value="InterPro"/>
</dbReference>
<dbReference type="CDD" id="cd19494">
    <property type="entry name" value="Elp4"/>
    <property type="match status" value="1"/>
</dbReference>
<dbReference type="InterPro" id="IPR027417">
    <property type="entry name" value="P-loop_NTPase"/>
</dbReference>
<comment type="subcellular location">
    <subcellularLocation>
        <location evidence="2">Cytoplasm</location>
    </subcellularLocation>
    <subcellularLocation>
        <location evidence="1">Nucleus</location>
    </subcellularLocation>
</comment>
<dbReference type="GO" id="GO:0002098">
    <property type="term" value="P:tRNA wobble uridine modification"/>
    <property type="evidence" value="ECO:0007669"/>
    <property type="project" value="InterPro"/>
</dbReference>
<dbReference type="GO" id="GO:0008023">
    <property type="term" value="C:transcription elongation factor complex"/>
    <property type="evidence" value="ECO:0007669"/>
    <property type="project" value="TreeGrafter"/>
</dbReference>
<organism evidence="10 11">
    <name type="scientific">Stachybotrys elegans</name>
    <dbReference type="NCBI Taxonomy" id="80388"/>
    <lineage>
        <taxon>Eukaryota</taxon>
        <taxon>Fungi</taxon>
        <taxon>Dikarya</taxon>
        <taxon>Ascomycota</taxon>
        <taxon>Pezizomycotina</taxon>
        <taxon>Sordariomycetes</taxon>
        <taxon>Hypocreomycetidae</taxon>
        <taxon>Hypocreales</taxon>
        <taxon>Stachybotryaceae</taxon>
        <taxon>Stachybotrys</taxon>
    </lineage>
</organism>
<dbReference type="UniPathway" id="UPA00988"/>